<dbReference type="EMBL" id="BAABHV010000009">
    <property type="protein sequence ID" value="GAA5050488.1"/>
    <property type="molecule type" value="Genomic_DNA"/>
</dbReference>
<keyword evidence="2" id="KW-1185">Reference proteome</keyword>
<dbReference type="RefSeq" id="WP_162925345.1">
    <property type="nucleotide sequence ID" value="NZ_BAABHV010000009.1"/>
</dbReference>
<organism evidence="1 2">
    <name type="scientific">Erythrobacter westpacificensis</name>
    <dbReference type="NCBI Taxonomy" id="1055231"/>
    <lineage>
        <taxon>Bacteria</taxon>
        <taxon>Pseudomonadati</taxon>
        <taxon>Pseudomonadota</taxon>
        <taxon>Alphaproteobacteria</taxon>
        <taxon>Sphingomonadales</taxon>
        <taxon>Erythrobacteraceae</taxon>
        <taxon>Erythrobacter/Porphyrobacter group</taxon>
        <taxon>Erythrobacter</taxon>
    </lineage>
</organism>
<evidence type="ECO:0000313" key="2">
    <source>
        <dbReference type="Proteomes" id="UP001500518"/>
    </source>
</evidence>
<sequence>MTQYRFITPKRRGKWYDTLAMAQTHAQRLGAGFLDQAGQFVAYRGTILQMRSKAWPGD</sequence>
<dbReference type="Proteomes" id="UP001500518">
    <property type="component" value="Unassembled WGS sequence"/>
</dbReference>
<proteinExistence type="predicted"/>
<evidence type="ECO:0000313" key="1">
    <source>
        <dbReference type="EMBL" id="GAA5050488.1"/>
    </source>
</evidence>
<reference evidence="2" key="1">
    <citation type="journal article" date="2019" name="Int. J. Syst. Evol. Microbiol.">
        <title>The Global Catalogue of Microorganisms (GCM) 10K type strain sequencing project: providing services to taxonomists for standard genome sequencing and annotation.</title>
        <authorList>
            <consortium name="The Broad Institute Genomics Platform"/>
            <consortium name="The Broad Institute Genome Sequencing Center for Infectious Disease"/>
            <person name="Wu L."/>
            <person name="Ma J."/>
        </authorList>
    </citation>
    <scope>NUCLEOTIDE SEQUENCE [LARGE SCALE GENOMIC DNA]</scope>
    <source>
        <strain evidence="2">JCM 18014</strain>
    </source>
</reference>
<gene>
    <name evidence="1" type="ORF">GCM10023208_09480</name>
</gene>
<accession>A0ABP9K6G2</accession>
<protein>
    <submittedName>
        <fullName evidence="1">Uncharacterized protein</fullName>
    </submittedName>
</protein>
<comment type="caution">
    <text evidence="1">The sequence shown here is derived from an EMBL/GenBank/DDBJ whole genome shotgun (WGS) entry which is preliminary data.</text>
</comment>
<name>A0ABP9K6G2_9SPHN</name>